<evidence type="ECO:0000256" key="2">
    <source>
        <dbReference type="ARBA" id="ARBA00022448"/>
    </source>
</evidence>
<protein>
    <submittedName>
        <fullName evidence="9">Putative taurine transport system permease protein</fullName>
    </submittedName>
</protein>
<evidence type="ECO:0000256" key="4">
    <source>
        <dbReference type="ARBA" id="ARBA00022692"/>
    </source>
</evidence>
<dbReference type="GO" id="GO:0005886">
    <property type="term" value="C:plasma membrane"/>
    <property type="evidence" value="ECO:0007669"/>
    <property type="project" value="UniProtKB-SubCell"/>
</dbReference>
<dbReference type="InterPro" id="IPR000515">
    <property type="entry name" value="MetI-like"/>
</dbReference>
<proteinExistence type="inferred from homology"/>
<evidence type="ECO:0000256" key="3">
    <source>
        <dbReference type="ARBA" id="ARBA00022475"/>
    </source>
</evidence>
<gene>
    <name evidence="9" type="primary">tauC</name>
    <name evidence="9" type="ORF">MNV_1270020</name>
</gene>
<dbReference type="Pfam" id="PF00528">
    <property type="entry name" value="BPD_transp_1"/>
    <property type="match status" value="1"/>
</dbReference>
<evidence type="ECO:0000313" key="9">
    <source>
        <dbReference type="EMBL" id="SNQ59690.1"/>
    </source>
</evidence>
<reference evidence="10" key="1">
    <citation type="submission" date="2017-06" db="EMBL/GenBank/DDBJ databases">
        <authorList>
            <person name="Cremers G."/>
        </authorList>
    </citation>
    <scope>NUCLEOTIDE SEQUENCE [LARGE SCALE GENOMIC DNA]</scope>
</reference>
<sequence>MKNTRLNNLVKLIFTALPLIILLILWEFVIRLGYLKPLFFPPPSMIFKTLIEMVRSGELQGNVYASLVRIFWGFILGTIPGIVLGLIMGWSRKVRVFTDPVIAATYPIPKIAIFPLFLLIFGVGELSKIVLIALGCFFLVLINSMAGVRNINKTYFEVAENYGARRVKTFTRIILPGSLPMVFSGVRLALGGSLLMVVAAEFITANNGIGAMIWYAWETLETDKIYIGILICSLLGLLFTMVLKKIEKIFIPWEEATQNEIE</sequence>
<evidence type="ECO:0000313" key="10">
    <source>
        <dbReference type="Proteomes" id="UP000218615"/>
    </source>
</evidence>
<name>A0A284VKA5_9EURY</name>
<dbReference type="Gene3D" id="1.10.3720.10">
    <property type="entry name" value="MetI-like"/>
    <property type="match status" value="1"/>
</dbReference>
<dbReference type="PANTHER" id="PTHR30151">
    <property type="entry name" value="ALKANE SULFONATE ABC TRANSPORTER-RELATED, MEMBRANE SUBUNIT"/>
    <property type="match status" value="1"/>
</dbReference>
<evidence type="ECO:0000256" key="1">
    <source>
        <dbReference type="ARBA" id="ARBA00004651"/>
    </source>
</evidence>
<evidence type="ECO:0000256" key="5">
    <source>
        <dbReference type="ARBA" id="ARBA00022989"/>
    </source>
</evidence>
<dbReference type="Proteomes" id="UP000218615">
    <property type="component" value="Unassembled WGS sequence"/>
</dbReference>
<dbReference type="EMBL" id="FZMP01000032">
    <property type="protein sequence ID" value="SNQ59690.1"/>
    <property type="molecule type" value="Genomic_DNA"/>
</dbReference>
<comment type="subcellular location">
    <subcellularLocation>
        <location evidence="1 7">Cell membrane</location>
        <topology evidence="1 7">Multi-pass membrane protein</topology>
    </subcellularLocation>
</comment>
<feature type="transmembrane region" description="Helical" evidence="7">
    <location>
        <begin position="12"/>
        <end position="34"/>
    </location>
</feature>
<keyword evidence="6 7" id="KW-0472">Membrane</keyword>
<accession>A0A284VKA5</accession>
<keyword evidence="2 7" id="KW-0813">Transport</keyword>
<dbReference type="PROSITE" id="PS50928">
    <property type="entry name" value="ABC_TM1"/>
    <property type="match status" value="1"/>
</dbReference>
<evidence type="ECO:0000256" key="6">
    <source>
        <dbReference type="ARBA" id="ARBA00023136"/>
    </source>
</evidence>
<dbReference type="GO" id="GO:0010438">
    <property type="term" value="P:cellular response to sulfur starvation"/>
    <property type="evidence" value="ECO:0007669"/>
    <property type="project" value="TreeGrafter"/>
</dbReference>
<dbReference type="PANTHER" id="PTHR30151:SF25">
    <property type="entry name" value="TAURINE TRANSPORT SYSTEM PERMEASE PROTEIN TAUC"/>
    <property type="match status" value="1"/>
</dbReference>
<keyword evidence="10" id="KW-1185">Reference proteome</keyword>
<feature type="transmembrane region" description="Helical" evidence="7">
    <location>
        <begin position="70"/>
        <end position="89"/>
    </location>
</feature>
<organism evidence="9 10">
    <name type="scientific">Candidatus Methanoperedens nitratireducens</name>
    <dbReference type="NCBI Taxonomy" id="1392998"/>
    <lineage>
        <taxon>Archaea</taxon>
        <taxon>Methanobacteriati</taxon>
        <taxon>Methanobacteriota</taxon>
        <taxon>Stenosarchaea group</taxon>
        <taxon>Methanomicrobia</taxon>
        <taxon>Methanosarcinales</taxon>
        <taxon>ANME-2 cluster</taxon>
        <taxon>Candidatus Methanoperedentaceae</taxon>
        <taxon>Candidatus Methanoperedens</taxon>
    </lineage>
</organism>
<dbReference type="AlphaFoldDB" id="A0A284VKA5"/>
<feature type="transmembrane region" description="Helical" evidence="7">
    <location>
        <begin position="129"/>
        <end position="148"/>
    </location>
</feature>
<feature type="domain" description="ABC transmembrane type-1" evidence="8">
    <location>
        <begin position="63"/>
        <end position="247"/>
    </location>
</feature>
<evidence type="ECO:0000256" key="7">
    <source>
        <dbReference type="RuleBase" id="RU363032"/>
    </source>
</evidence>
<feature type="transmembrane region" description="Helical" evidence="7">
    <location>
        <begin position="225"/>
        <end position="243"/>
    </location>
</feature>
<keyword evidence="5 7" id="KW-1133">Transmembrane helix</keyword>
<keyword evidence="4 7" id="KW-0812">Transmembrane</keyword>
<dbReference type="CDD" id="cd06261">
    <property type="entry name" value="TM_PBP2"/>
    <property type="match status" value="1"/>
</dbReference>
<comment type="similarity">
    <text evidence="7">Belongs to the binding-protein-dependent transport system permease family.</text>
</comment>
<evidence type="ECO:0000259" key="8">
    <source>
        <dbReference type="PROSITE" id="PS50928"/>
    </source>
</evidence>
<dbReference type="GO" id="GO:0055085">
    <property type="term" value="P:transmembrane transport"/>
    <property type="evidence" value="ECO:0007669"/>
    <property type="project" value="InterPro"/>
</dbReference>
<dbReference type="InterPro" id="IPR035906">
    <property type="entry name" value="MetI-like_sf"/>
</dbReference>
<feature type="transmembrane region" description="Helical" evidence="7">
    <location>
        <begin position="101"/>
        <end position="123"/>
    </location>
</feature>
<dbReference type="FunFam" id="1.10.3720.10:FF:000003">
    <property type="entry name" value="Aliphatic sulfonate ABC transporter permease"/>
    <property type="match status" value="1"/>
</dbReference>
<keyword evidence="3" id="KW-1003">Cell membrane</keyword>
<dbReference type="SUPFAM" id="SSF161098">
    <property type="entry name" value="MetI-like"/>
    <property type="match status" value="1"/>
</dbReference>